<dbReference type="EMBL" id="CAKMRJ010000001">
    <property type="protein sequence ID" value="CAH1413873.1"/>
    <property type="molecule type" value="Genomic_DNA"/>
</dbReference>
<evidence type="ECO:0000313" key="2">
    <source>
        <dbReference type="Proteomes" id="UP001157418"/>
    </source>
</evidence>
<name>A0AAU9LCY1_9ASTR</name>
<comment type="caution">
    <text evidence="1">The sequence shown here is derived from an EMBL/GenBank/DDBJ whole genome shotgun (WGS) entry which is preliminary data.</text>
</comment>
<organism evidence="1 2">
    <name type="scientific">Lactuca virosa</name>
    <dbReference type="NCBI Taxonomy" id="75947"/>
    <lineage>
        <taxon>Eukaryota</taxon>
        <taxon>Viridiplantae</taxon>
        <taxon>Streptophyta</taxon>
        <taxon>Embryophyta</taxon>
        <taxon>Tracheophyta</taxon>
        <taxon>Spermatophyta</taxon>
        <taxon>Magnoliopsida</taxon>
        <taxon>eudicotyledons</taxon>
        <taxon>Gunneridae</taxon>
        <taxon>Pentapetalae</taxon>
        <taxon>asterids</taxon>
        <taxon>campanulids</taxon>
        <taxon>Asterales</taxon>
        <taxon>Asteraceae</taxon>
        <taxon>Cichorioideae</taxon>
        <taxon>Cichorieae</taxon>
        <taxon>Lactucinae</taxon>
        <taxon>Lactuca</taxon>
    </lineage>
</organism>
<sequence length="83" mass="9428">MQQQNTILSLQLPFSDREQNTNRRISLTSSFSSQSCVNSSHETDAINKIVLLGVLDNGNDAEWFEALAGDWYFIEEIITLFES</sequence>
<proteinExistence type="predicted"/>
<dbReference type="Proteomes" id="UP001157418">
    <property type="component" value="Unassembled WGS sequence"/>
</dbReference>
<reference evidence="1 2" key="1">
    <citation type="submission" date="2022-01" db="EMBL/GenBank/DDBJ databases">
        <authorList>
            <person name="Xiong W."/>
            <person name="Schranz E."/>
        </authorList>
    </citation>
    <scope>NUCLEOTIDE SEQUENCE [LARGE SCALE GENOMIC DNA]</scope>
</reference>
<protein>
    <submittedName>
        <fullName evidence="1">Uncharacterized protein</fullName>
    </submittedName>
</protein>
<evidence type="ECO:0000313" key="1">
    <source>
        <dbReference type="EMBL" id="CAH1413873.1"/>
    </source>
</evidence>
<accession>A0AAU9LCY1</accession>
<gene>
    <name evidence="1" type="ORF">LVIROSA_LOCUS1815</name>
</gene>
<keyword evidence="2" id="KW-1185">Reference proteome</keyword>
<dbReference type="AlphaFoldDB" id="A0AAU9LCY1"/>